<evidence type="ECO:0000256" key="1">
    <source>
        <dbReference type="ARBA" id="ARBA00004141"/>
    </source>
</evidence>
<keyword evidence="4 6" id="KW-1133">Transmembrane helix</keyword>
<dbReference type="InterPro" id="IPR037185">
    <property type="entry name" value="EmrE-like"/>
</dbReference>
<comment type="subcellular location">
    <subcellularLocation>
        <location evidence="1">Membrane</location>
        <topology evidence="1">Multi-pass membrane protein</topology>
    </subcellularLocation>
</comment>
<evidence type="ECO:0000256" key="6">
    <source>
        <dbReference type="SAM" id="Phobius"/>
    </source>
</evidence>
<dbReference type="EMBL" id="JAKZEU010000005">
    <property type="protein sequence ID" value="MCQ0971661.1"/>
    <property type="molecule type" value="Genomic_DNA"/>
</dbReference>
<feature type="transmembrane region" description="Helical" evidence="6">
    <location>
        <begin position="232"/>
        <end position="255"/>
    </location>
</feature>
<feature type="transmembrane region" description="Helical" evidence="6">
    <location>
        <begin position="114"/>
        <end position="131"/>
    </location>
</feature>
<feature type="domain" description="EamA" evidence="7">
    <location>
        <begin position="149"/>
        <end position="278"/>
    </location>
</feature>
<dbReference type="InterPro" id="IPR000620">
    <property type="entry name" value="EamA_dom"/>
</dbReference>
<dbReference type="Pfam" id="PF00892">
    <property type="entry name" value="EamA"/>
    <property type="match status" value="2"/>
</dbReference>
<dbReference type="InterPro" id="IPR050638">
    <property type="entry name" value="AA-Vitamin_Transporters"/>
</dbReference>
<feature type="transmembrane region" description="Helical" evidence="6">
    <location>
        <begin position="262"/>
        <end position="279"/>
    </location>
</feature>
<dbReference type="SUPFAM" id="SSF103481">
    <property type="entry name" value="Multidrug resistance efflux transporter EmrE"/>
    <property type="match status" value="2"/>
</dbReference>
<evidence type="ECO:0000256" key="5">
    <source>
        <dbReference type="ARBA" id="ARBA00023136"/>
    </source>
</evidence>
<dbReference type="Proteomes" id="UP001203945">
    <property type="component" value="Unassembled WGS sequence"/>
</dbReference>
<feature type="domain" description="EamA" evidence="7">
    <location>
        <begin position="2"/>
        <end position="131"/>
    </location>
</feature>
<reference evidence="8 9" key="1">
    <citation type="submission" date="2022-03" db="EMBL/GenBank/DDBJ databases">
        <authorList>
            <person name="He Y."/>
        </authorList>
    </citation>
    <scope>NUCLEOTIDE SEQUENCE [LARGE SCALE GENOMIC DNA]</scope>
    <source>
        <strain evidence="8 9">TK19116</strain>
    </source>
</reference>
<feature type="transmembrane region" description="Helical" evidence="6">
    <location>
        <begin position="88"/>
        <end position="108"/>
    </location>
</feature>
<proteinExistence type="inferred from homology"/>
<feature type="transmembrane region" description="Helical" evidence="6">
    <location>
        <begin position="30"/>
        <end position="51"/>
    </location>
</feature>
<keyword evidence="5 6" id="KW-0472">Membrane</keyword>
<keyword evidence="9" id="KW-1185">Reference proteome</keyword>
<comment type="caution">
    <text evidence="8">The sequence shown here is derived from an EMBL/GenBank/DDBJ whole genome shotgun (WGS) entry which is preliminary data.</text>
</comment>
<dbReference type="RefSeq" id="WP_255330663.1">
    <property type="nucleotide sequence ID" value="NZ_JAKZEU010000005.1"/>
</dbReference>
<gene>
    <name evidence="8" type="ORF">MLD63_14655</name>
</gene>
<evidence type="ECO:0000313" key="9">
    <source>
        <dbReference type="Proteomes" id="UP001203945"/>
    </source>
</evidence>
<protein>
    <submittedName>
        <fullName evidence="8">DMT family transporter</fullName>
    </submittedName>
</protein>
<evidence type="ECO:0000256" key="2">
    <source>
        <dbReference type="ARBA" id="ARBA00007362"/>
    </source>
</evidence>
<comment type="similarity">
    <text evidence="2">Belongs to the EamA transporter family.</text>
</comment>
<dbReference type="PANTHER" id="PTHR32322">
    <property type="entry name" value="INNER MEMBRANE TRANSPORTER"/>
    <property type="match status" value="1"/>
</dbReference>
<sequence>MSVLLALFASLAYGVGDFIGGLASRRGSAFAVALWASIGGGIAMCLAAVVVGGRADPVDLGWGVLAGIGNGMGGTFLYRGLAAGRMGVVAPLSSLTGALLPIVAGLALGERPSALSWCGILLALPAVGLISREPAAPGNGGGGRLGAGVVDGLLAGLGFGLLFIATGQIAPSAGLWPLVALQMASIVVIPFLASLLRQAWWPTRRAEAIGLIGGILAAAAVLGFMLAAQRGLLSIVAVLTALYPAATIALAAIILNERLRPIQGLGLILAGGAVVLIALG</sequence>
<feature type="transmembrane region" description="Helical" evidence="6">
    <location>
        <begin position="208"/>
        <end position="226"/>
    </location>
</feature>
<evidence type="ECO:0000256" key="3">
    <source>
        <dbReference type="ARBA" id="ARBA00022692"/>
    </source>
</evidence>
<keyword evidence="3 6" id="KW-0812">Transmembrane</keyword>
<accession>A0ABT1MVY8</accession>
<feature type="transmembrane region" description="Helical" evidence="6">
    <location>
        <begin position="175"/>
        <end position="196"/>
    </location>
</feature>
<dbReference type="PANTHER" id="PTHR32322:SF2">
    <property type="entry name" value="EAMA DOMAIN-CONTAINING PROTEIN"/>
    <property type="match status" value="1"/>
</dbReference>
<evidence type="ECO:0000256" key="4">
    <source>
        <dbReference type="ARBA" id="ARBA00022989"/>
    </source>
</evidence>
<name>A0ABT1MVY8_9RHOB</name>
<feature type="transmembrane region" description="Helical" evidence="6">
    <location>
        <begin position="143"/>
        <end position="169"/>
    </location>
</feature>
<evidence type="ECO:0000259" key="7">
    <source>
        <dbReference type="Pfam" id="PF00892"/>
    </source>
</evidence>
<evidence type="ECO:0000313" key="8">
    <source>
        <dbReference type="EMBL" id="MCQ0971661.1"/>
    </source>
</evidence>
<organism evidence="8 9">
    <name type="scientific">Paracoccus albicereus</name>
    <dbReference type="NCBI Taxonomy" id="2922394"/>
    <lineage>
        <taxon>Bacteria</taxon>
        <taxon>Pseudomonadati</taxon>
        <taxon>Pseudomonadota</taxon>
        <taxon>Alphaproteobacteria</taxon>
        <taxon>Rhodobacterales</taxon>
        <taxon>Paracoccaceae</taxon>
        <taxon>Paracoccus</taxon>
    </lineage>
</organism>